<evidence type="ECO:0000256" key="2">
    <source>
        <dbReference type="ARBA" id="ARBA00022964"/>
    </source>
</evidence>
<dbReference type="PROSITE" id="PS50005">
    <property type="entry name" value="TPR"/>
    <property type="match status" value="1"/>
</dbReference>
<evidence type="ECO:0000259" key="5">
    <source>
        <dbReference type="Pfam" id="PF05118"/>
    </source>
</evidence>
<comment type="caution">
    <text evidence="6">The sequence shown here is derived from an EMBL/GenBank/DDBJ whole genome shotgun (WGS) entry which is preliminary data.</text>
</comment>
<proteinExistence type="inferred from homology"/>
<dbReference type="GO" id="GO:0016020">
    <property type="term" value="C:membrane"/>
    <property type="evidence" value="ECO:0007669"/>
    <property type="project" value="TreeGrafter"/>
</dbReference>
<accession>A0A918R7L4</accession>
<protein>
    <recommendedName>
        <fullName evidence="5">Aspartyl/asparaginy/proline hydroxylase domain-containing protein</fullName>
    </recommendedName>
</protein>
<evidence type="ECO:0000256" key="1">
    <source>
        <dbReference type="ARBA" id="ARBA00007730"/>
    </source>
</evidence>
<dbReference type="Gene3D" id="1.25.40.10">
    <property type="entry name" value="Tetratricopeptide repeat domain"/>
    <property type="match status" value="1"/>
</dbReference>
<keyword evidence="3" id="KW-0560">Oxidoreductase</keyword>
<evidence type="ECO:0000313" key="7">
    <source>
        <dbReference type="Proteomes" id="UP000634139"/>
    </source>
</evidence>
<gene>
    <name evidence="6" type="ORF">GCM10011617_01590</name>
</gene>
<reference evidence="6" key="1">
    <citation type="journal article" date="2014" name="Int. J. Syst. Evol. Microbiol.">
        <title>Complete genome sequence of Corynebacterium casei LMG S-19264T (=DSM 44701T), isolated from a smear-ripened cheese.</title>
        <authorList>
            <consortium name="US DOE Joint Genome Institute (JGI-PGF)"/>
            <person name="Walter F."/>
            <person name="Albersmeier A."/>
            <person name="Kalinowski J."/>
            <person name="Ruckert C."/>
        </authorList>
    </citation>
    <scope>NUCLEOTIDE SEQUENCE</scope>
    <source>
        <strain evidence="6">KCTC 32422</strain>
    </source>
</reference>
<dbReference type="EMBL" id="BMZD01000001">
    <property type="protein sequence ID" value="GGZ86658.1"/>
    <property type="molecule type" value="Genomic_DNA"/>
</dbReference>
<evidence type="ECO:0000256" key="4">
    <source>
        <dbReference type="PROSITE-ProRule" id="PRU00339"/>
    </source>
</evidence>
<dbReference type="PANTHER" id="PTHR46332:SF5">
    <property type="entry name" value="ASPARTATE BETA-HYDROXYLASE DOMAIN CONTAINING 2"/>
    <property type="match status" value="1"/>
</dbReference>
<name>A0A918R7L4_9SPHN</name>
<dbReference type="InterPro" id="IPR027443">
    <property type="entry name" value="IPNS-like_sf"/>
</dbReference>
<dbReference type="PANTHER" id="PTHR46332">
    <property type="entry name" value="ASPARTATE BETA-HYDROXYLASE DOMAIN-CONTAINING PROTEIN 2"/>
    <property type="match status" value="1"/>
</dbReference>
<dbReference type="GO" id="GO:0051213">
    <property type="term" value="F:dioxygenase activity"/>
    <property type="evidence" value="ECO:0007669"/>
    <property type="project" value="UniProtKB-KW"/>
</dbReference>
<dbReference type="SUPFAM" id="SSF51197">
    <property type="entry name" value="Clavaminate synthase-like"/>
    <property type="match status" value="1"/>
</dbReference>
<dbReference type="AlphaFoldDB" id="A0A918R7L4"/>
<comment type="similarity">
    <text evidence="1">Belongs to the aspartyl/asparaginyl beta-hydroxylase family.</text>
</comment>
<dbReference type="SUPFAM" id="SSF48452">
    <property type="entry name" value="TPR-like"/>
    <property type="match status" value="1"/>
</dbReference>
<dbReference type="Pfam" id="PF05118">
    <property type="entry name" value="Asp_Arg_Hydrox"/>
    <property type="match status" value="1"/>
</dbReference>
<dbReference type="InterPro" id="IPR019734">
    <property type="entry name" value="TPR_rpt"/>
</dbReference>
<dbReference type="RefSeq" id="WP_189538523.1">
    <property type="nucleotide sequence ID" value="NZ_BMZD01000001.1"/>
</dbReference>
<reference evidence="6" key="2">
    <citation type="submission" date="2020-09" db="EMBL/GenBank/DDBJ databases">
        <authorList>
            <person name="Sun Q."/>
            <person name="Kim S."/>
        </authorList>
    </citation>
    <scope>NUCLEOTIDE SEQUENCE</scope>
    <source>
        <strain evidence="6">KCTC 32422</strain>
    </source>
</reference>
<dbReference type="Proteomes" id="UP000634139">
    <property type="component" value="Unassembled WGS sequence"/>
</dbReference>
<dbReference type="Gene3D" id="2.60.120.330">
    <property type="entry name" value="B-lactam Antibiotic, Isopenicillin N Synthase, Chain"/>
    <property type="match status" value="1"/>
</dbReference>
<sequence length="394" mass="42789">MTDAPADPARLEQARAANAAGMAALRAGNGAEAAVAFRRALEADPAAGPLWRNLAHAERLAGNDVAERAALDQALALDRTDFVAQLRKAQNLERCGAETEALAAWSGALQLAQGIANPVPGLADELAAGRAFVAAVQQRLGAGVDAALGPLEPQLDETERRRIRAFADHALGRRQVFFNECAGVYYPFLPADEYFDAKHFPWFAELEAAVDDIRGELHGLLAEGNPAIIPYVRLEEGTPQNKWSSLSHSHDWSACFLYEYGVPNQPVLDRCPKTAALLARLPLAQIPGKAPNAFFSMLKPQSAIPPHTGVTNTRAIVHLGLDIPPGCGFRVGGETREWQEGKAFAFDDSIDHEAWNHSDERRHILIIDTWNPHLTAHEQEAIVRYFAATDQSLG</sequence>
<organism evidence="6 7">
    <name type="scientific">Novosphingobium arvoryzae</name>
    <dbReference type="NCBI Taxonomy" id="1256514"/>
    <lineage>
        <taxon>Bacteria</taxon>
        <taxon>Pseudomonadati</taxon>
        <taxon>Pseudomonadota</taxon>
        <taxon>Alphaproteobacteria</taxon>
        <taxon>Sphingomonadales</taxon>
        <taxon>Sphingomonadaceae</taxon>
        <taxon>Novosphingobium</taxon>
    </lineage>
</organism>
<feature type="repeat" description="TPR" evidence="4">
    <location>
        <begin position="14"/>
        <end position="47"/>
    </location>
</feature>
<keyword evidence="2" id="KW-0223">Dioxygenase</keyword>
<keyword evidence="7" id="KW-1185">Reference proteome</keyword>
<feature type="domain" description="Aspartyl/asparaginy/proline hydroxylase" evidence="5">
    <location>
        <begin position="211"/>
        <end position="372"/>
    </location>
</feature>
<dbReference type="InterPro" id="IPR051821">
    <property type="entry name" value="Asp/Asn_beta-hydroxylase"/>
</dbReference>
<evidence type="ECO:0000313" key="6">
    <source>
        <dbReference type="EMBL" id="GGZ86658.1"/>
    </source>
</evidence>
<dbReference type="InterPro" id="IPR007803">
    <property type="entry name" value="Asp/Arg/Pro-Hydrxlase"/>
</dbReference>
<evidence type="ECO:0000256" key="3">
    <source>
        <dbReference type="ARBA" id="ARBA00023002"/>
    </source>
</evidence>
<keyword evidence="4" id="KW-0802">TPR repeat</keyword>
<dbReference type="InterPro" id="IPR011990">
    <property type="entry name" value="TPR-like_helical_dom_sf"/>
</dbReference>